<protein>
    <submittedName>
        <fullName evidence="1">Uncharacterized protein</fullName>
    </submittedName>
</protein>
<sequence length="595" mass="67009">MEELHKQRTSKKSVRPKKDATKKPTLKNEKDSNSNKTSSKSKSLVTNKGSQSLQQKGILVAVNNRVKLEKQASCSEAPLEGITKSSIDQPQQFDWIRDEIRNVKADLIKKSDEYKNDMMQRLDRILEILPPQGTKINEIDQKHPERNVFAYAAPRGRDLSFHQQGTPNVDAAQEIFHSSRVARTHQPSVTITSDHVSDATYGKSENVIGRAITPPSLASTSVRNHYQNYSATDHQLIAPQSCRNNHPSPQASALSFSEESSKNTLPLRWDQSTSTIANVTNLAVLDRYQIKEFPREVTTIGRRSIGPATGFESPPWRYFPEDDFSHRAGVESESEERMRSSDPFTPAVFRRSIGNPERPTELEFFSPTDHGKRKDQTLGGLEKSLIFDRRALKKKSNDPKIDHISDSSLGNPQAHELRTQAPLRPLPVNLEWSTLHHNELTRAPAQDLSLERRNSSTSDEENQIPETRWTLRYLSGMDGEIRELVRNSRVFIRISDLENAKKKSTTVTSLARALCVAIFTTSALKKCSLYGKSSNGPRKGPLKPELDSNAVNTILSYAMKYSEAQKTWAIKSQAEVKQSLRGLLQEMREGVCKSK</sequence>
<evidence type="ECO:0000313" key="1">
    <source>
        <dbReference type="EMBL" id="KAJ8683804.1"/>
    </source>
</evidence>
<comment type="caution">
    <text evidence="1">The sequence shown here is derived from an EMBL/GenBank/DDBJ whole genome shotgun (WGS) entry which is preliminary data.</text>
</comment>
<dbReference type="Proteomes" id="UP001239111">
    <property type="component" value="Chromosome 1"/>
</dbReference>
<proteinExistence type="predicted"/>
<accession>A0ACC2PKJ3</accession>
<gene>
    <name evidence="1" type="ORF">QAD02_019596</name>
</gene>
<organism evidence="1 2">
    <name type="scientific">Eretmocerus hayati</name>
    <dbReference type="NCBI Taxonomy" id="131215"/>
    <lineage>
        <taxon>Eukaryota</taxon>
        <taxon>Metazoa</taxon>
        <taxon>Ecdysozoa</taxon>
        <taxon>Arthropoda</taxon>
        <taxon>Hexapoda</taxon>
        <taxon>Insecta</taxon>
        <taxon>Pterygota</taxon>
        <taxon>Neoptera</taxon>
        <taxon>Endopterygota</taxon>
        <taxon>Hymenoptera</taxon>
        <taxon>Apocrita</taxon>
        <taxon>Proctotrupomorpha</taxon>
        <taxon>Chalcidoidea</taxon>
        <taxon>Aphelinidae</taxon>
        <taxon>Aphelininae</taxon>
        <taxon>Eretmocerus</taxon>
    </lineage>
</organism>
<reference evidence="1" key="1">
    <citation type="submission" date="2023-04" db="EMBL/GenBank/DDBJ databases">
        <title>A chromosome-level genome assembly of the parasitoid wasp Eretmocerus hayati.</title>
        <authorList>
            <person name="Zhong Y."/>
            <person name="Liu S."/>
            <person name="Liu Y."/>
        </authorList>
    </citation>
    <scope>NUCLEOTIDE SEQUENCE</scope>
    <source>
        <strain evidence="1">ZJU_SS_LIU_2023</strain>
    </source>
</reference>
<keyword evidence="2" id="KW-1185">Reference proteome</keyword>
<name>A0ACC2PKJ3_9HYME</name>
<dbReference type="EMBL" id="CM056741">
    <property type="protein sequence ID" value="KAJ8683804.1"/>
    <property type="molecule type" value="Genomic_DNA"/>
</dbReference>
<evidence type="ECO:0000313" key="2">
    <source>
        <dbReference type="Proteomes" id="UP001239111"/>
    </source>
</evidence>